<dbReference type="Proteomes" id="UP000736373">
    <property type="component" value="Unassembled WGS sequence"/>
</dbReference>
<dbReference type="RefSeq" id="WP_187632676.1">
    <property type="nucleotide sequence ID" value="NZ_VZQQ01000002.1"/>
</dbReference>
<evidence type="ECO:0000313" key="2">
    <source>
        <dbReference type="Proteomes" id="UP000736373"/>
    </source>
</evidence>
<proteinExistence type="predicted"/>
<gene>
    <name evidence="1" type="ORF">F6X42_02410</name>
</gene>
<comment type="caution">
    <text evidence="1">The sequence shown here is derived from an EMBL/GenBank/DDBJ whole genome shotgun (WGS) entry which is preliminary data.</text>
</comment>
<reference evidence="1 2" key="1">
    <citation type="submission" date="2019-09" db="EMBL/GenBank/DDBJ databases">
        <title>Paraburkholderia podalyriae sp. nov., A South African Podalyria-associated rhizobium.</title>
        <authorList>
            <person name="Mavima L."/>
            <person name="Beukes C.W."/>
            <person name="Palmer M."/>
            <person name="De Meyer S.E."/>
            <person name="James E.K."/>
            <person name="Maluk M."/>
            <person name="Avontuur J.R."/>
            <person name="Chan W.Y."/>
            <person name="Venter S.N."/>
            <person name="Steenkamp E.T."/>
        </authorList>
    </citation>
    <scope>NUCLEOTIDE SEQUENCE [LARGE SCALE GENOMIC DNA]</scope>
    <source>
        <strain evidence="1 2">WC7.3b</strain>
    </source>
</reference>
<dbReference type="EMBL" id="VZQQ01000002">
    <property type="protein sequence ID" value="MBC8745524.1"/>
    <property type="molecule type" value="Genomic_DNA"/>
</dbReference>
<evidence type="ECO:0000313" key="1">
    <source>
        <dbReference type="EMBL" id="MBC8745524.1"/>
    </source>
</evidence>
<protein>
    <submittedName>
        <fullName evidence="1">DUF945 domain-containing protein</fullName>
    </submittedName>
</protein>
<accession>A0ABR7PIB1</accession>
<organism evidence="1 2">
    <name type="scientific">Paraburkholderia podalyriae</name>
    <dbReference type="NCBI Taxonomy" id="1938811"/>
    <lineage>
        <taxon>Bacteria</taxon>
        <taxon>Pseudomonadati</taxon>
        <taxon>Pseudomonadota</taxon>
        <taxon>Betaproteobacteria</taxon>
        <taxon>Burkholderiales</taxon>
        <taxon>Burkholderiaceae</taxon>
        <taxon>Paraburkholderia</taxon>
    </lineage>
</organism>
<name>A0ABR7PIB1_9BURK</name>
<keyword evidence="2" id="KW-1185">Reference proteome</keyword>
<dbReference type="Pfam" id="PF06067">
    <property type="entry name" value="DUF932"/>
    <property type="match status" value="1"/>
</dbReference>
<sequence>MQLASSFHYGSPMLRADSPLSDDQIRRVAPSIFADGKHESRSERYTYIPTIDVLRGLRNEGFQPFMICQTRVRDQGKPEFTKHMLRLRHADQITGEEADEIVLLNSHDGTSSYQMLAGTFRFVCQNGMVAGENIADIRVPHKGNVVQNVINGAFDVLDGFDLIREQKEGMRAVELNLDEQHAFARSALALRYDPTDAEAAAPVIESQLLVPRRFEDRHDDLWTVFNRVQENLTKGGLHGRSRSGRAMASARASAGKPRSTCCSNRSISWPIIRCRCESSAKAKPSPFR</sequence>
<dbReference type="InterPro" id="IPR026325">
    <property type="entry name" value="DUF932"/>
</dbReference>